<comment type="caution">
    <text evidence="2">The sequence shown here is derived from an EMBL/GenBank/DDBJ whole genome shotgun (WGS) entry which is preliminary data.</text>
</comment>
<sequence length="175" mass="19709">MGATPSADPQGSYNVFLDAFGLSIDALESPIQQQRLEGPSPVISYDRGWSFLVERTTQAMGNVLPCLLDKESELVRKLRWVREPPYKLACVDAEGENSNRGSRNLYFSTALVDQVHDTCHIIEILSKRNFALRNEVLEMKSSVNLDAVAAVEKRVANLEVEVKRLRVEVELLRLH</sequence>
<keyword evidence="1" id="KW-0175">Coiled coil</keyword>
<protein>
    <submittedName>
        <fullName evidence="2">Uncharacterized protein</fullName>
    </submittedName>
</protein>
<dbReference type="Proteomes" id="UP000287651">
    <property type="component" value="Unassembled WGS sequence"/>
</dbReference>
<evidence type="ECO:0000313" key="3">
    <source>
        <dbReference type="Proteomes" id="UP000287651"/>
    </source>
</evidence>
<gene>
    <name evidence="2" type="ORF">B296_00043039</name>
</gene>
<organism evidence="2 3">
    <name type="scientific">Ensete ventricosum</name>
    <name type="common">Abyssinian banana</name>
    <name type="synonym">Musa ensete</name>
    <dbReference type="NCBI Taxonomy" id="4639"/>
    <lineage>
        <taxon>Eukaryota</taxon>
        <taxon>Viridiplantae</taxon>
        <taxon>Streptophyta</taxon>
        <taxon>Embryophyta</taxon>
        <taxon>Tracheophyta</taxon>
        <taxon>Spermatophyta</taxon>
        <taxon>Magnoliopsida</taxon>
        <taxon>Liliopsida</taxon>
        <taxon>Zingiberales</taxon>
        <taxon>Musaceae</taxon>
        <taxon>Ensete</taxon>
    </lineage>
</organism>
<reference evidence="2 3" key="1">
    <citation type="journal article" date="2014" name="Agronomy (Basel)">
        <title>A Draft Genome Sequence for Ensete ventricosum, the Drought-Tolerant Tree Against Hunger.</title>
        <authorList>
            <person name="Harrison J."/>
            <person name="Moore K.A."/>
            <person name="Paszkiewicz K."/>
            <person name="Jones T."/>
            <person name="Grant M."/>
            <person name="Ambacheew D."/>
            <person name="Muzemil S."/>
            <person name="Studholme D.J."/>
        </authorList>
    </citation>
    <scope>NUCLEOTIDE SEQUENCE [LARGE SCALE GENOMIC DNA]</scope>
</reference>
<dbReference type="EMBL" id="AMZH03016367">
    <property type="protein sequence ID" value="RRT44603.1"/>
    <property type="molecule type" value="Genomic_DNA"/>
</dbReference>
<proteinExistence type="predicted"/>
<feature type="coiled-coil region" evidence="1">
    <location>
        <begin position="148"/>
        <end position="175"/>
    </location>
</feature>
<name>A0A426XYL1_ENSVE</name>
<accession>A0A426XYL1</accession>
<dbReference type="AlphaFoldDB" id="A0A426XYL1"/>
<evidence type="ECO:0000313" key="2">
    <source>
        <dbReference type="EMBL" id="RRT44603.1"/>
    </source>
</evidence>
<evidence type="ECO:0000256" key="1">
    <source>
        <dbReference type="SAM" id="Coils"/>
    </source>
</evidence>